<sequence>MKRATRRSPTCQTVLFSTLFSLSFAGLYKVMAGTLLHYAALAGQLHSDAPG</sequence>
<dbReference type="Proteomes" id="UP000325780">
    <property type="component" value="Unassembled WGS sequence"/>
</dbReference>
<accession>A0A5N6TH44</accession>
<organism evidence="1 2">
    <name type="scientific">Aspergillus avenaceus</name>
    <dbReference type="NCBI Taxonomy" id="36643"/>
    <lineage>
        <taxon>Eukaryota</taxon>
        <taxon>Fungi</taxon>
        <taxon>Dikarya</taxon>
        <taxon>Ascomycota</taxon>
        <taxon>Pezizomycotina</taxon>
        <taxon>Eurotiomycetes</taxon>
        <taxon>Eurotiomycetidae</taxon>
        <taxon>Eurotiales</taxon>
        <taxon>Aspergillaceae</taxon>
        <taxon>Aspergillus</taxon>
        <taxon>Aspergillus subgen. Circumdati</taxon>
    </lineage>
</organism>
<reference evidence="1 2" key="1">
    <citation type="submission" date="2019-04" db="EMBL/GenBank/DDBJ databases">
        <title>Friends and foes A comparative genomics study of 23 Aspergillus species from section Flavi.</title>
        <authorList>
            <consortium name="DOE Joint Genome Institute"/>
            <person name="Kjaerbolling I."/>
            <person name="Vesth T."/>
            <person name="Frisvad J.C."/>
            <person name="Nybo J.L."/>
            <person name="Theobald S."/>
            <person name="Kildgaard S."/>
            <person name="Isbrandt T."/>
            <person name="Kuo A."/>
            <person name="Sato A."/>
            <person name="Lyhne E.K."/>
            <person name="Kogle M.E."/>
            <person name="Wiebenga A."/>
            <person name="Kun R.S."/>
            <person name="Lubbers R.J."/>
            <person name="Makela M.R."/>
            <person name="Barry K."/>
            <person name="Chovatia M."/>
            <person name="Clum A."/>
            <person name="Daum C."/>
            <person name="Haridas S."/>
            <person name="He G."/>
            <person name="LaButti K."/>
            <person name="Lipzen A."/>
            <person name="Mondo S."/>
            <person name="Riley R."/>
            <person name="Salamov A."/>
            <person name="Simmons B.A."/>
            <person name="Magnuson J.K."/>
            <person name="Henrissat B."/>
            <person name="Mortensen U.H."/>
            <person name="Larsen T.O."/>
            <person name="Devries R.P."/>
            <person name="Grigoriev I.V."/>
            <person name="Machida M."/>
            <person name="Baker S.E."/>
            <person name="Andersen M.R."/>
        </authorList>
    </citation>
    <scope>NUCLEOTIDE SEQUENCE [LARGE SCALE GENOMIC DNA]</scope>
    <source>
        <strain evidence="1 2">IBT 18842</strain>
    </source>
</reference>
<name>A0A5N6TH44_ASPAV</name>
<evidence type="ECO:0000313" key="2">
    <source>
        <dbReference type="Proteomes" id="UP000325780"/>
    </source>
</evidence>
<evidence type="ECO:0000313" key="1">
    <source>
        <dbReference type="EMBL" id="KAE8145663.1"/>
    </source>
</evidence>
<dbReference type="AlphaFoldDB" id="A0A5N6TH44"/>
<keyword evidence="2" id="KW-1185">Reference proteome</keyword>
<protein>
    <submittedName>
        <fullName evidence="1">Uncharacterized protein</fullName>
    </submittedName>
</protein>
<dbReference type="EMBL" id="ML742323">
    <property type="protein sequence ID" value="KAE8145663.1"/>
    <property type="molecule type" value="Genomic_DNA"/>
</dbReference>
<gene>
    <name evidence="1" type="ORF">BDV25DRAFT_164138</name>
</gene>
<proteinExistence type="predicted"/>
<feature type="non-terminal residue" evidence="1">
    <location>
        <position position="51"/>
    </location>
</feature>